<dbReference type="EMBL" id="LWDF02000549">
    <property type="protein sequence ID" value="KAE8244983.1"/>
    <property type="molecule type" value="Genomic_DNA"/>
</dbReference>
<name>A0A177TII8_9BASI</name>
<feature type="region of interest" description="Disordered" evidence="6">
    <location>
        <begin position="1148"/>
        <end position="1177"/>
    </location>
</feature>
<feature type="domain" description="HAT C-terminal dimerisation" evidence="7">
    <location>
        <begin position="1052"/>
        <end position="1110"/>
    </location>
</feature>
<accession>A0A177TII8</accession>
<dbReference type="GO" id="GO:0008270">
    <property type="term" value="F:zinc ion binding"/>
    <property type="evidence" value="ECO:0007669"/>
    <property type="project" value="UniProtKB-KW"/>
</dbReference>
<dbReference type="PANTHER" id="PTHR46481">
    <property type="entry name" value="ZINC FINGER BED DOMAIN-CONTAINING PROTEIN 4"/>
    <property type="match status" value="1"/>
</dbReference>
<dbReference type="Pfam" id="PF05699">
    <property type="entry name" value="Dimer_Tnp_hAT"/>
    <property type="match status" value="1"/>
</dbReference>
<keyword evidence="2" id="KW-0479">Metal-binding</keyword>
<proteinExistence type="predicted"/>
<evidence type="ECO:0000256" key="1">
    <source>
        <dbReference type="ARBA" id="ARBA00004123"/>
    </source>
</evidence>
<comment type="caution">
    <text evidence="8">The sequence shown here is derived from an EMBL/GenBank/DDBJ whole genome shotgun (WGS) entry which is preliminary data.</text>
</comment>
<feature type="compositionally biased region" description="Polar residues" evidence="6">
    <location>
        <begin position="203"/>
        <end position="218"/>
    </location>
</feature>
<feature type="compositionally biased region" description="Basic and acidic residues" evidence="6">
    <location>
        <begin position="157"/>
        <end position="176"/>
    </location>
</feature>
<feature type="compositionally biased region" description="Polar residues" evidence="6">
    <location>
        <begin position="90"/>
        <end position="99"/>
    </location>
</feature>
<feature type="region of interest" description="Disordered" evidence="6">
    <location>
        <begin position="690"/>
        <end position="718"/>
    </location>
</feature>
<dbReference type="GO" id="GO:0005634">
    <property type="term" value="C:nucleus"/>
    <property type="evidence" value="ECO:0007669"/>
    <property type="project" value="UniProtKB-SubCell"/>
</dbReference>
<evidence type="ECO:0000256" key="5">
    <source>
        <dbReference type="ARBA" id="ARBA00023242"/>
    </source>
</evidence>
<evidence type="ECO:0000256" key="2">
    <source>
        <dbReference type="ARBA" id="ARBA00022723"/>
    </source>
</evidence>
<evidence type="ECO:0000256" key="6">
    <source>
        <dbReference type="SAM" id="MobiDB-lite"/>
    </source>
</evidence>
<protein>
    <recommendedName>
        <fullName evidence="7">HAT C-terminal dimerisation domain-containing protein</fullName>
    </recommendedName>
</protein>
<feature type="compositionally biased region" description="Polar residues" evidence="6">
    <location>
        <begin position="276"/>
        <end position="293"/>
    </location>
</feature>
<keyword evidence="3" id="KW-0863">Zinc-finger</keyword>
<feature type="compositionally biased region" description="Acidic residues" evidence="6">
    <location>
        <begin position="231"/>
        <end position="240"/>
    </location>
</feature>
<evidence type="ECO:0000256" key="3">
    <source>
        <dbReference type="ARBA" id="ARBA00022771"/>
    </source>
</evidence>
<dbReference type="InterPro" id="IPR008906">
    <property type="entry name" value="HATC_C_dom"/>
</dbReference>
<feature type="compositionally biased region" description="Low complexity" evidence="6">
    <location>
        <begin position="74"/>
        <end position="85"/>
    </location>
</feature>
<feature type="compositionally biased region" description="Pro residues" evidence="6">
    <location>
        <begin position="62"/>
        <end position="73"/>
    </location>
</feature>
<organism evidence="8 9">
    <name type="scientific">Tilletia indica</name>
    <dbReference type="NCBI Taxonomy" id="43049"/>
    <lineage>
        <taxon>Eukaryota</taxon>
        <taxon>Fungi</taxon>
        <taxon>Dikarya</taxon>
        <taxon>Basidiomycota</taxon>
        <taxon>Ustilaginomycotina</taxon>
        <taxon>Exobasidiomycetes</taxon>
        <taxon>Tilletiales</taxon>
        <taxon>Tilletiaceae</taxon>
        <taxon>Tilletia</taxon>
    </lineage>
</organism>
<evidence type="ECO:0000313" key="8">
    <source>
        <dbReference type="EMBL" id="KAE8244983.1"/>
    </source>
</evidence>
<evidence type="ECO:0000313" key="9">
    <source>
        <dbReference type="Proteomes" id="UP000077521"/>
    </source>
</evidence>
<feature type="compositionally biased region" description="Acidic residues" evidence="6">
    <location>
        <begin position="259"/>
        <end position="274"/>
    </location>
</feature>
<evidence type="ECO:0000256" key="4">
    <source>
        <dbReference type="ARBA" id="ARBA00022833"/>
    </source>
</evidence>
<feature type="region of interest" description="Disordered" evidence="6">
    <location>
        <begin position="987"/>
        <end position="1014"/>
    </location>
</feature>
<dbReference type="Proteomes" id="UP000077521">
    <property type="component" value="Unassembled WGS sequence"/>
</dbReference>
<dbReference type="InterPro" id="IPR052035">
    <property type="entry name" value="ZnF_BED_domain_contain"/>
</dbReference>
<keyword evidence="9" id="KW-1185">Reference proteome</keyword>
<dbReference type="PANTHER" id="PTHR46481:SF10">
    <property type="entry name" value="ZINC FINGER BED DOMAIN-CONTAINING PROTEIN 39"/>
    <property type="match status" value="1"/>
</dbReference>
<feature type="compositionally biased region" description="Acidic residues" evidence="6">
    <location>
        <begin position="107"/>
        <end position="118"/>
    </location>
</feature>
<evidence type="ECO:0000259" key="7">
    <source>
        <dbReference type="Pfam" id="PF05699"/>
    </source>
</evidence>
<feature type="compositionally biased region" description="Polar residues" evidence="6">
    <location>
        <begin position="33"/>
        <end position="45"/>
    </location>
</feature>
<reference evidence="8" key="2">
    <citation type="journal article" date="2019" name="IMA Fungus">
        <title>Genome sequencing and comparison of five Tilletia species to identify candidate genes for the detection of regulated species infecting wheat.</title>
        <authorList>
            <person name="Nguyen H.D.T."/>
            <person name="Sultana T."/>
            <person name="Kesanakurti P."/>
            <person name="Hambleton S."/>
        </authorList>
    </citation>
    <scope>NUCLEOTIDE SEQUENCE</scope>
    <source>
        <strain evidence="8">DAOMC 236416</strain>
    </source>
</reference>
<dbReference type="InterPro" id="IPR012337">
    <property type="entry name" value="RNaseH-like_sf"/>
</dbReference>
<feature type="region of interest" description="Disordered" evidence="6">
    <location>
        <begin position="756"/>
        <end position="775"/>
    </location>
</feature>
<feature type="region of interest" description="Disordered" evidence="6">
    <location>
        <begin position="23"/>
        <end position="355"/>
    </location>
</feature>
<keyword evidence="4" id="KW-0862">Zinc</keyword>
<keyword evidence="5" id="KW-0539">Nucleus</keyword>
<feature type="compositionally biased region" description="Low complexity" evidence="6">
    <location>
        <begin position="309"/>
        <end position="323"/>
    </location>
</feature>
<dbReference type="GO" id="GO:0046983">
    <property type="term" value="F:protein dimerization activity"/>
    <property type="evidence" value="ECO:0007669"/>
    <property type="project" value="InterPro"/>
</dbReference>
<reference evidence="8" key="1">
    <citation type="submission" date="2016-04" db="EMBL/GenBank/DDBJ databases">
        <authorList>
            <person name="Nguyen H.D."/>
            <person name="Samba Siva P."/>
            <person name="Cullis J."/>
            <person name="Levesque C.A."/>
            <person name="Hambleton S."/>
        </authorList>
    </citation>
    <scope>NUCLEOTIDE SEQUENCE</scope>
    <source>
        <strain evidence="8">DAOMC 236416</strain>
    </source>
</reference>
<sequence length="1177" mass="130602">MSSGSMSLRDAASRKLPARFAESELDLAKTSAGGKTNNASATESPSPGDKNQAARGGSPITVGPPPGYEPPPSSGASSAQPTTSTKKPPHSQTRPSLPGSSAAVPTSEDEEDDEEEIEAPPSAQRPRPRIFIPANPSPDPPSGEGVKHSTSSSSRRIQPDRDDDFFIRRKIVRDIENDPPIRSPLQVSDSDEGTDKEFIPSKKVSTSAPAKRNTTSKISEQHQKKKSQVAELEEEEEEETPTTKTKAQQSKKKKQQAAEIEEEEDTDASEEDVVDLTNSSPVRAPSLRSSVSPTKKGGPSVQRKQASLSPTKASSSKTRSSSSLKVANPKPVKGKGKAKEATKTDKKQTLLTRSSLGTLTPEDYLERAKAAWQKAHDEANARMTAESGGVSYTPPSNPASKYYLYYQEPYLKQHIDPSRDEIGIGWTCRCCLQTPYVAWRAFSDTSTSLLKSHVCTNKAKFNFDTIVKSKEGKTEGPIERYLVKKPDSTPTEPPITKMQVRTIAVAWVTEESRPISILGDKWLRALLPESRRALLPSRNTTTQEISDTYEAMQDVIAKRLAGVQGCIHLALDIWTSPNGHSFLGVIGCWQEGGCAQRHVLDMVVITKRHTAENVSACVKTLVERLNIEQKVWFVASDNASTNTAMMRILGKDNRLPLIEGESTQIRCIAHILNLISEAILLPFNKAVRDVTEEDEEEAESADDDDIDIGGDDEHDALDDDDAAVSRSLHPILTHDTEDEALIRSALAAKKVAYIQSSSSSASQPPQPTKELRTDSGEVGIQIRQLAWFARKLRYNVPLRKSFQETCVLFKMPTPHSLIRDVATRWNSTYDMVERALDLWDAIVAWQEANVKLIPAKFRIKRAHRSSLKRVVQLLKPLSDATYKFSAKAVTTIADVVGTFEELDAHFRSVEEDEDQPMAWREAARRAGAVCATYYGLSDASKIYYLAVLLHPNLRTKFMRLMKWERSWITKAEDTLKEVCEERYRITETEVESQAQSQEPEETDGTTSKKKKKKPESFVERQLALAEEEAALPAPDIIAEWCKGSIPLVKGKMVDALSWWWDQKRIGANHGGLTDLALDVFSAPATSVDVERLFSRAGHHITPLRHRLTAIKLGHIVTVGAWYREEWVPEDLLAEFNRQKQQNKLAAEINQKRKRNELAEQSEAGPSKRTRLDDATEA</sequence>
<feature type="compositionally biased region" description="Basic and acidic residues" evidence="6">
    <location>
        <begin position="337"/>
        <end position="348"/>
    </location>
</feature>
<dbReference type="AlphaFoldDB" id="A0A177TII8"/>
<dbReference type="SUPFAM" id="SSF53098">
    <property type="entry name" value="Ribonuclease H-like"/>
    <property type="match status" value="1"/>
</dbReference>
<feature type="compositionally biased region" description="Acidic residues" evidence="6">
    <location>
        <begin position="691"/>
        <end position="718"/>
    </location>
</feature>
<comment type="subcellular location">
    <subcellularLocation>
        <location evidence="1">Nucleus</location>
    </subcellularLocation>
</comment>
<gene>
    <name evidence="8" type="ORF">A4X13_0g6142</name>
</gene>